<dbReference type="GO" id="GO:0050660">
    <property type="term" value="F:flavin adenine dinucleotide binding"/>
    <property type="evidence" value="ECO:0007669"/>
    <property type="project" value="TreeGrafter"/>
</dbReference>
<dbReference type="GO" id="GO:0005739">
    <property type="term" value="C:mitochondrion"/>
    <property type="evidence" value="ECO:0007669"/>
    <property type="project" value="TreeGrafter"/>
</dbReference>
<accession>A0A8J2J3A0</accession>
<evidence type="ECO:0000256" key="3">
    <source>
        <dbReference type="RuleBase" id="RU362132"/>
    </source>
</evidence>
<reference evidence="7" key="1">
    <citation type="submission" date="2021-05" db="EMBL/GenBank/DDBJ databases">
        <authorList>
            <person name="Khan N."/>
        </authorList>
    </citation>
    <scope>NUCLEOTIDE SEQUENCE</scope>
</reference>
<evidence type="ECO:0000259" key="5">
    <source>
        <dbReference type="Pfam" id="PF02775"/>
    </source>
</evidence>
<evidence type="ECO:0008006" key="9">
    <source>
        <dbReference type="Google" id="ProtNLM"/>
    </source>
</evidence>
<feature type="domain" description="Thiamine pyrophosphate enzyme N-terminal TPP-binding" evidence="6">
    <location>
        <begin position="26"/>
        <end position="156"/>
    </location>
</feature>
<proteinExistence type="inferred from homology"/>
<name>A0A8J2J3A0_FUSEQ</name>
<evidence type="ECO:0000313" key="8">
    <source>
        <dbReference type="Proteomes" id="UP000693738"/>
    </source>
</evidence>
<evidence type="ECO:0000313" key="7">
    <source>
        <dbReference type="EMBL" id="CAG7565967.1"/>
    </source>
</evidence>
<comment type="similarity">
    <text evidence="1 3">Belongs to the TPP enzyme family.</text>
</comment>
<dbReference type="AlphaFoldDB" id="A0A8J2J3A0"/>
<dbReference type="GO" id="GO:0030976">
    <property type="term" value="F:thiamine pyrophosphate binding"/>
    <property type="evidence" value="ECO:0007669"/>
    <property type="project" value="InterPro"/>
</dbReference>
<dbReference type="Pfam" id="PF02776">
    <property type="entry name" value="TPP_enzyme_N"/>
    <property type="match status" value="1"/>
</dbReference>
<protein>
    <recommendedName>
        <fullName evidence="9">Pyruvate decarboxylase</fullName>
    </recommendedName>
</protein>
<dbReference type="InterPro" id="IPR045229">
    <property type="entry name" value="TPP_enz"/>
</dbReference>
<keyword evidence="2 3" id="KW-0786">Thiamine pyrophosphate</keyword>
<evidence type="ECO:0000259" key="6">
    <source>
        <dbReference type="Pfam" id="PF02776"/>
    </source>
</evidence>
<dbReference type="GO" id="GO:0000287">
    <property type="term" value="F:magnesium ion binding"/>
    <property type="evidence" value="ECO:0007669"/>
    <property type="project" value="InterPro"/>
</dbReference>
<dbReference type="Proteomes" id="UP000693738">
    <property type="component" value="Unassembled WGS sequence"/>
</dbReference>
<dbReference type="GO" id="GO:0003984">
    <property type="term" value="F:acetolactate synthase activity"/>
    <property type="evidence" value="ECO:0007669"/>
    <property type="project" value="TreeGrafter"/>
</dbReference>
<dbReference type="PANTHER" id="PTHR18968">
    <property type="entry name" value="THIAMINE PYROPHOSPHATE ENZYMES"/>
    <property type="match status" value="1"/>
</dbReference>
<dbReference type="Pfam" id="PF00205">
    <property type="entry name" value="TPP_enzyme_M"/>
    <property type="match status" value="1"/>
</dbReference>
<dbReference type="GO" id="GO:0009097">
    <property type="term" value="P:isoleucine biosynthetic process"/>
    <property type="evidence" value="ECO:0007669"/>
    <property type="project" value="TreeGrafter"/>
</dbReference>
<evidence type="ECO:0000259" key="4">
    <source>
        <dbReference type="Pfam" id="PF00205"/>
    </source>
</evidence>
<feature type="domain" description="Thiamine pyrophosphate enzyme TPP-binding" evidence="5">
    <location>
        <begin position="437"/>
        <end position="603"/>
    </location>
</feature>
<gene>
    <name evidence="7" type="ORF">FEQUK3_LOCUS11675</name>
</gene>
<dbReference type="InterPro" id="IPR011766">
    <property type="entry name" value="TPP_enzyme_TPP-bd"/>
</dbReference>
<dbReference type="GO" id="GO:0005948">
    <property type="term" value="C:acetolactate synthase complex"/>
    <property type="evidence" value="ECO:0007669"/>
    <property type="project" value="TreeGrafter"/>
</dbReference>
<evidence type="ECO:0000256" key="1">
    <source>
        <dbReference type="ARBA" id="ARBA00007812"/>
    </source>
</evidence>
<feature type="domain" description="Thiamine pyrophosphate enzyme central" evidence="4">
    <location>
        <begin position="229"/>
        <end position="335"/>
    </location>
</feature>
<dbReference type="Pfam" id="PF02775">
    <property type="entry name" value="TPP_enzyme_C"/>
    <property type="match status" value="1"/>
</dbReference>
<organism evidence="7 8">
    <name type="scientific">Fusarium equiseti</name>
    <name type="common">Fusarium scirpi</name>
    <dbReference type="NCBI Taxonomy" id="61235"/>
    <lineage>
        <taxon>Eukaryota</taxon>
        <taxon>Fungi</taxon>
        <taxon>Dikarya</taxon>
        <taxon>Ascomycota</taxon>
        <taxon>Pezizomycotina</taxon>
        <taxon>Sordariomycetes</taxon>
        <taxon>Hypocreomycetidae</taxon>
        <taxon>Hypocreales</taxon>
        <taxon>Nectriaceae</taxon>
        <taxon>Fusarium</taxon>
        <taxon>Fusarium incarnatum-equiseti species complex</taxon>
    </lineage>
</organism>
<dbReference type="InterPro" id="IPR012001">
    <property type="entry name" value="Thiamin_PyroP_enz_TPP-bd_dom"/>
</dbReference>
<dbReference type="EMBL" id="CAJSTJ010000195">
    <property type="protein sequence ID" value="CAG7565967.1"/>
    <property type="molecule type" value="Genomic_DNA"/>
</dbReference>
<dbReference type="InterPro" id="IPR012000">
    <property type="entry name" value="Thiamin_PyroP_enz_cen_dom"/>
</dbReference>
<dbReference type="NCBIfam" id="NF006203">
    <property type="entry name" value="PRK08327.1"/>
    <property type="match status" value="1"/>
</dbReference>
<comment type="caution">
    <text evidence="7">The sequence shown here is derived from an EMBL/GenBank/DDBJ whole genome shotgun (WGS) entry which is preliminary data.</text>
</comment>
<dbReference type="CDD" id="cd07035">
    <property type="entry name" value="TPP_PYR_POX_like"/>
    <property type="match status" value="1"/>
</dbReference>
<sequence>MFTIREYQYLVLSNLAFNAEHTMYTTSFAFFEALVEAGVKNCFVNLGSDHPSILEAMVKGQREMPDTFPKIITCPNEMVALSMADGYARVSGEAQCVIVHVDVGTSALAAAIHNAAMGRAPVLIFAGLSPYTIEGEVLGSRTEFIHWIQDVPDQKQIVSQYCRYTGEIKTGKNVKQMVRRAIQLATSHPQGPAYLMGAREVMEETIEPYSVNSAYWRPIAPAALPDYAVREIAEAMANASDPLVIVGFTGRNHAAVKPLVSLADTIKGLRVLDTGCSDMCFPADHPGWLGMKYGVDSVIEKADVFLILDCDVPWINKLCKPKSSARIFHLDVDPLKESMLVFYIDAEQRYRVDAEVALKQITEYLQSNFAEKLSSADYDSRAQALVKSYNERISTLDQRAKLRDSGKLTTDYVCATLREKLPKDTIWAVEAITNAIFVADQLRATIPGQWVHCGGGGLGWSGGGALGVKLAADAADALVPGKQKRYVVQIVGDGSYMFSVPSSVYWISARYRIPILTIVLNNLGWNAPRRSMLLVHPDGPASRATNEELNISFAPSPDYAGIAKAASNGEIFGARVADSSDFSAALAGAIESLDRGVSAVLDVAI</sequence>
<dbReference type="CDD" id="cd02002">
    <property type="entry name" value="TPP_BFDC"/>
    <property type="match status" value="1"/>
</dbReference>
<dbReference type="GO" id="GO:0009099">
    <property type="term" value="P:L-valine biosynthetic process"/>
    <property type="evidence" value="ECO:0007669"/>
    <property type="project" value="TreeGrafter"/>
</dbReference>
<evidence type="ECO:0000256" key="2">
    <source>
        <dbReference type="ARBA" id="ARBA00023052"/>
    </source>
</evidence>
<dbReference type="PANTHER" id="PTHR18968:SF164">
    <property type="entry name" value="PYRUVATE DECARBOXYLASE"/>
    <property type="match status" value="1"/>
</dbReference>